<name>A0A139AN43_GONPJ</name>
<evidence type="ECO:0000313" key="3">
    <source>
        <dbReference type="Proteomes" id="UP000070544"/>
    </source>
</evidence>
<reference evidence="2 3" key="1">
    <citation type="journal article" date="2015" name="Genome Biol. Evol.">
        <title>Phylogenomic analyses indicate that early fungi evolved digesting cell walls of algal ancestors of land plants.</title>
        <authorList>
            <person name="Chang Y."/>
            <person name="Wang S."/>
            <person name="Sekimoto S."/>
            <person name="Aerts A.L."/>
            <person name="Choi C."/>
            <person name="Clum A."/>
            <person name="LaButti K.M."/>
            <person name="Lindquist E.A."/>
            <person name="Yee Ngan C."/>
            <person name="Ohm R.A."/>
            <person name="Salamov A.A."/>
            <person name="Grigoriev I.V."/>
            <person name="Spatafora J.W."/>
            <person name="Berbee M.L."/>
        </authorList>
    </citation>
    <scope>NUCLEOTIDE SEQUENCE [LARGE SCALE GENOMIC DNA]</scope>
    <source>
        <strain evidence="2 3">JEL478</strain>
    </source>
</reference>
<gene>
    <name evidence="2" type="ORF">M427DRAFT_223592</name>
</gene>
<protein>
    <submittedName>
        <fullName evidence="2">Uncharacterized protein</fullName>
    </submittedName>
</protein>
<evidence type="ECO:0000313" key="2">
    <source>
        <dbReference type="EMBL" id="KXS18179.1"/>
    </source>
</evidence>
<organism evidence="2 3">
    <name type="scientific">Gonapodya prolifera (strain JEL478)</name>
    <name type="common">Monoblepharis prolifera</name>
    <dbReference type="NCBI Taxonomy" id="1344416"/>
    <lineage>
        <taxon>Eukaryota</taxon>
        <taxon>Fungi</taxon>
        <taxon>Fungi incertae sedis</taxon>
        <taxon>Chytridiomycota</taxon>
        <taxon>Chytridiomycota incertae sedis</taxon>
        <taxon>Monoblepharidomycetes</taxon>
        <taxon>Monoblepharidales</taxon>
        <taxon>Gonapodyaceae</taxon>
        <taxon>Gonapodya</taxon>
    </lineage>
</organism>
<keyword evidence="3" id="KW-1185">Reference proteome</keyword>
<accession>A0A139AN43</accession>
<dbReference type="AlphaFoldDB" id="A0A139AN43"/>
<feature type="region of interest" description="Disordered" evidence="1">
    <location>
        <begin position="1"/>
        <end position="54"/>
    </location>
</feature>
<evidence type="ECO:0000256" key="1">
    <source>
        <dbReference type="SAM" id="MobiDB-lite"/>
    </source>
</evidence>
<dbReference type="EMBL" id="KQ965743">
    <property type="protein sequence ID" value="KXS18179.1"/>
    <property type="molecule type" value="Genomic_DNA"/>
</dbReference>
<feature type="compositionally biased region" description="Low complexity" evidence="1">
    <location>
        <begin position="13"/>
        <end position="31"/>
    </location>
</feature>
<feature type="region of interest" description="Disordered" evidence="1">
    <location>
        <begin position="335"/>
        <end position="388"/>
    </location>
</feature>
<feature type="compositionally biased region" description="Polar residues" evidence="1">
    <location>
        <begin position="370"/>
        <end position="388"/>
    </location>
</feature>
<sequence length="419" mass="45440">MPEYAKASRPYSTEDSYSTSRSKSTTASTSTGNRVDADRVQSGEEEQADAGGAVISKSTFDRPFLVFGSADAETDPRYDLPTDILDSFSEDEVLSDHESIQLDDDLSSSIVPVPLSGANRDLIATPKSRPSLAYWSSPLLEYYPRQNNAAIDSPIPARSSPVLLGFNNNDFITRSSPTRALVPSTSMNLLPGPTTTSPRITVCKPRPSVPGSDDDLLTTLASFKSANYAFASVLNLLPEDMSQLAQASQALNLNVVSPDAVLFVVGCGAWVTEKRNGILLVDGGDGGVSGSRAVEWIREKTRTIMPSLSTTSISVYDYRIIYDLGDLHAEFGPKVPSSSNTTKSKRVRNNEVDTAGCENEPPRKRAAKANSGTPRMRSNTSKHVVSVRPQTTAAGVEEMIKVKEMKEKHLIWCQVVTYF</sequence>
<proteinExistence type="predicted"/>
<dbReference type="Proteomes" id="UP000070544">
    <property type="component" value="Unassembled WGS sequence"/>
</dbReference>